<evidence type="ECO:0000313" key="1">
    <source>
        <dbReference type="EMBL" id="MST88714.1"/>
    </source>
</evidence>
<protein>
    <submittedName>
        <fullName evidence="1">Uncharacterized protein</fullName>
    </submittedName>
</protein>
<gene>
    <name evidence="1" type="ORF">FYJ79_03835</name>
</gene>
<proteinExistence type="predicted"/>
<dbReference type="AlphaFoldDB" id="A0A844FSR3"/>
<keyword evidence="2" id="KW-1185">Reference proteome</keyword>
<sequence length="113" mass="12755">MKKEIVFGLSVGASLRAAQDVGIGENSMGANDITCLEYNLAFGDISEKIPSDRRYQYLYKSISTMYPAGIAGSLAKDWIDDLKKKNNKYLQEFKIAIKMRKKYEYGIAVLLMK</sequence>
<name>A0A844FSR3_9FIRM</name>
<comment type="caution">
    <text evidence="1">The sequence shown here is derived from an EMBL/GenBank/DDBJ whole genome shotgun (WGS) entry which is preliminary data.</text>
</comment>
<accession>A0A844FSR3</accession>
<dbReference type="RefSeq" id="WP_154514646.1">
    <property type="nucleotide sequence ID" value="NZ_JAXFJJ010000020.1"/>
</dbReference>
<reference evidence="1 2" key="1">
    <citation type="submission" date="2019-08" db="EMBL/GenBank/DDBJ databases">
        <title>In-depth cultivation of the pig gut microbiome towards novel bacterial diversity and tailored functional studies.</title>
        <authorList>
            <person name="Wylensek D."/>
            <person name="Hitch T.C.A."/>
            <person name="Clavel T."/>
        </authorList>
    </citation>
    <scope>NUCLEOTIDE SEQUENCE [LARGE SCALE GENOMIC DNA]</scope>
    <source>
        <strain evidence="1 2">CA-Schmier-601-WT-3</strain>
    </source>
</reference>
<dbReference type="Proteomes" id="UP000442619">
    <property type="component" value="Unassembled WGS sequence"/>
</dbReference>
<organism evidence="1 2">
    <name type="scientific">Sharpea porci</name>
    <dbReference type="NCBI Taxonomy" id="2652286"/>
    <lineage>
        <taxon>Bacteria</taxon>
        <taxon>Bacillati</taxon>
        <taxon>Bacillota</taxon>
        <taxon>Erysipelotrichia</taxon>
        <taxon>Erysipelotrichales</taxon>
        <taxon>Coprobacillaceae</taxon>
        <taxon>Sharpea</taxon>
    </lineage>
</organism>
<evidence type="ECO:0000313" key="2">
    <source>
        <dbReference type="Proteomes" id="UP000442619"/>
    </source>
</evidence>
<dbReference type="EMBL" id="VUNM01000005">
    <property type="protein sequence ID" value="MST88714.1"/>
    <property type="molecule type" value="Genomic_DNA"/>
</dbReference>